<reference evidence="1" key="1">
    <citation type="journal article" date="2015" name="Nature">
        <title>Complex archaea that bridge the gap between prokaryotes and eukaryotes.</title>
        <authorList>
            <person name="Spang A."/>
            <person name="Saw J.H."/>
            <person name="Jorgensen S.L."/>
            <person name="Zaremba-Niedzwiedzka K."/>
            <person name="Martijn J."/>
            <person name="Lind A.E."/>
            <person name="van Eijk R."/>
            <person name="Schleper C."/>
            <person name="Guy L."/>
            <person name="Ettema T.J."/>
        </authorList>
    </citation>
    <scope>NUCLEOTIDE SEQUENCE</scope>
</reference>
<proteinExistence type="predicted"/>
<comment type="caution">
    <text evidence="1">The sequence shown here is derived from an EMBL/GenBank/DDBJ whole genome shotgun (WGS) entry which is preliminary data.</text>
</comment>
<organism evidence="1">
    <name type="scientific">marine sediment metagenome</name>
    <dbReference type="NCBI Taxonomy" id="412755"/>
    <lineage>
        <taxon>unclassified sequences</taxon>
        <taxon>metagenomes</taxon>
        <taxon>ecological metagenomes</taxon>
    </lineage>
</organism>
<dbReference type="EMBL" id="LAZR01028879">
    <property type="protein sequence ID" value="KKL61242.1"/>
    <property type="molecule type" value="Genomic_DNA"/>
</dbReference>
<gene>
    <name evidence="1" type="ORF">LCGC14_2197250</name>
</gene>
<dbReference type="AlphaFoldDB" id="A0A0F9GDI4"/>
<sequence>MIFGSDVSEREFLTLNKAHIRKIDVSERMIIRLNRIACMTYPQYFRLQILSRNQLRADARRQ</sequence>
<accession>A0A0F9GDI4</accession>
<name>A0A0F9GDI4_9ZZZZ</name>
<protein>
    <submittedName>
        <fullName evidence="1">Uncharacterized protein</fullName>
    </submittedName>
</protein>
<evidence type="ECO:0000313" key="1">
    <source>
        <dbReference type="EMBL" id="KKL61242.1"/>
    </source>
</evidence>